<dbReference type="PANTHER" id="PTHR30469:SF18">
    <property type="entry name" value="RESISTANCE-NODULATION-CELL DIVISION (RND) EFFLUX MEMBRANE FUSION PROTEIN-RELATED"/>
    <property type="match status" value="1"/>
</dbReference>
<dbReference type="InterPro" id="IPR058624">
    <property type="entry name" value="MdtA-like_HH"/>
</dbReference>
<sequence length="364" mass="37837">MSAVTKIGLAFGLAGLAMGLAGCDSPPPSDSDPRQLPPLVRTTTVQPAAGAERGFTGLVMARVQSSLTFRVAGKVTARLVDAGQPVRAGQPLMRIDRTDYEHAVAAQRGNAAAARARMKQAVADAARYQSLVASGAVSQSAYDQARAAADSARALSDAAEAQLKVAENEGRYSTLVADSDGVIMETLAEPGQFVAAGQVVMRLAQDGPREAAIDLPETVRPAIGATAEASLYGVDGRFPARLRQLSDTADPVTRTFEARYVLDGRAATAPLGATVTIRMAADAASAVVVPLGAIDDRGAGPGVWVIDGPTATVSFRPVRLRRLESERAVLSDGVRLGESVVALGGHVLHEGQQVRRAEQKAVLK</sequence>
<dbReference type="GO" id="GO:1990281">
    <property type="term" value="C:efflux pump complex"/>
    <property type="evidence" value="ECO:0007669"/>
    <property type="project" value="TreeGrafter"/>
</dbReference>
<evidence type="ECO:0000256" key="2">
    <source>
        <dbReference type="SAM" id="Coils"/>
    </source>
</evidence>
<comment type="similarity">
    <text evidence="1">Belongs to the membrane fusion protein (MFP) (TC 8.A.1) family.</text>
</comment>
<evidence type="ECO:0000313" key="4">
    <source>
        <dbReference type="EMBL" id="MBB6211178.1"/>
    </source>
</evidence>
<dbReference type="PANTHER" id="PTHR30469">
    <property type="entry name" value="MULTIDRUG RESISTANCE PROTEIN MDTA"/>
    <property type="match status" value="1"/>
</dbReference>
<dbReference type="AlphaFoldDB" id="A0A7W9ZGQ2"/>
<accession>A0A7W9ZGQ2</accession>
<name>A0A7W9ZGQ2_NOVIT</name>
<dbReference type="SUPFAM" id="SSF111369">
    <property type="entry name" value="HlyD-like secretion proteins"/>
    <property type="match status" value="1"/>
</dbReference>
<dbReference type="Pfam" id="PF25876">
    <property type="entry name" value="HH_MFP_RND"/>
    <property type="match status" value="1"/>
</dbReference>
<dbReference type="Proteomes" id="UP000544872">
    <property type="component" value="Unassembled WGS sequence"/>
</dbReference>
<dbReference type="PROSITE" id="PS51257">
    <property type="entry name" value="PROKAR_LIPOPROTEIN"/>
    <property type="match status" value="1"/>
</dbReference>
<keyword evidence="2" id="KW-0175">Coiled coil</keyword>
<dbReference type="EMBL" id="JACIIX010000009">
    <property type="protein sequence ID" value="MBB6211178.1"/>
    <property type="molecule type" value="Genomic_DNA"/>
</dbReference>
<dbReference type="Gene3D" id="1.10.287.470">
    <property type="entry name" value="Helix hairpin bin"/>
    <property type="match status" value="1"/>
</dbReference>
<dbReference type="Gene3D" id="2.40.420.20">
    <property type="match status" value="1"/>
</dbReference>
<evidence type="ECO:0000313" key="5">
    <source>
        <dbReference type="Proteomes" id="UP000544872"/>
    </source>
</evidence>
<dbReference type="RefSeq" id="WP_184263992.1">
    <property type="nucleotide sequence ID" value="NZ_JACIIX010000009.1"/>
</dbReference>
<dbReference type="Gene3D" id="2.40.50.100">
    <property type="match status" value="1"/>
</dbReference>
<evidence type="ECO:0000259" key="3">
    <source>
        <dbReference type="Pfam" id="PF25876"/>
    </source>
</evidence>
<reference evidence="4 5" key="1">
    <citation type="submission" date="2020-08" db="EMBL/GenBank/DDBJ databases">
        <title>Genomic Encyclopedia of Type Strains, Phase IV (KMG-IV): sequencing the most valuable type-strain genomes for metagenomic binning, comparative biology and taxonomic classification.</title>
        <authorList>
            <person name="Goeker M."/>
        </authorList>
    </citation>
    <scope>NUCLEOTIDE SEQUENCE [LARGE SCALE GENOMIC DNA]</scope>
    <source>
        <strain evidence="4 5">DSM 11590</strain>
    </source>
</reference>
<gene>
    <name evidence="4" type="ORF">FHS48_002613</name>
</gene>
<comment type="caution">
    <text evidence="4">The sequence shown here is derived from an EMBL/GenBank/DDBJ whole genome shotgun (WGS) entry which is preliminary data.</text>
</comment>
<feature type="coiled-coil region" evidence="2">
    <location>
        <begin position="142"/>
        <end position="169"/>
    </location>
</feature>
<dbReference type="GO" id="GO:0015562">
    <property type="term" value="F:efflux transmembrane transporter activity"/>
    <property type="evidence" value="ECO:0007669"/>
    <property type="project" value="TreeGrafter"/>
</dbReference>
<proteinExistence type="inferred from homology"/>
<organism evidence="4 5">
    <name type="scientific">Novispirillum itersonii</name>
    <name type="common">Aquaspirillum itersonii</name>
    <dbReference type="NCBI Taxonomy" id="189"/>
    <lineage>
        <taxon>Bacteria</taxon>
        <taxon>Pseudomonadati</taxon>
        <taxon>Pseudomonadota</taxon>
        <taxon>Alphaproteobacteria</taxon>
        <taxon>Rhodospirillales</taxon>
        <taxon>Novispirillaceae</taxon>
        <taxon>Novispirillum</taxon>
    </lineage>
</organism>
<feature type="domain" description="Multidrug resistance protein MdtA-like alpha-helical hairpin" evidence="3">
    <location>
        <begin position="106"/>
        <end position="172"/>
    </location>
</feature>
<dbReference type="InterPro" id="IPR006143">
    <property type="entry name" value="RND_pump_MFP"/>
</dbReference>
<dbReference type="Gene3D" id="2.40.30.170">
    <property type="match status" value="1"/>
</dbReference>
<dbReference type="NCBIfam" id="TIGR01730">
    <property type="entry name" value="RND_mfp"/>
    <property type="match status" value="1"/>
</dbReference>
<keyword evidence="5" id="KW-1185">Reference proteome</keyword>
<protein>
    <submittedName>
        <fullName evidence="4">RND family efflux transporter MFP subunit</fullName>
    </submittedName>
</protein>
<evidence type="ECO:0000256" key="1">
    <source>
        <dbReference type="ARBA" id="ARBA00009477"/>
    </source>
</evidence>